<accession>A0A482Y6R2</accession>
<proteinExistence type="predicted"/>
<protein>
    <submittedName>
        <fullName evidence="1">Uncharacterized protein</fullName>
    </submittedName>
</protein>
<name>A0A482Y6R2_9EURY</name>
<sequence length="55" mass="5866">MTVSTLVANQSAEPLSLAAGMAELMPFKDEINLSVPRVCVTSVPHSPICHILCSR</sequence>
<dbReference type="Proteomes" id="UP000291097">
    <property type="component" value="Unassembled WGS sequence"/>
</dbReference>
<comment type="caution">
    <text evidence="1">The sequence shown here is derived from an EMBL/GenBank/DDBJ whole genome shotgun (WGS) entry which is preliminary data.</text>
</comment>
<evidence type="ECO:0000313" key="2">
    <source>
        <dbReference type="Proteomes" id="UP000291097"/>
    </source>
</evidence>
<evidence type="ECO:0000313" key="1">
    <source>
        <dbReference type="EMBL" id="RZV06284.1"/>
    </source>
</evidence>
<dbReference type="EMBL" id="SHMP01000008">
    <property type="protein sequence ID" value="RZV06284.1"/>
    <property type="molecule type" value="Genomic_DNA"/>
</dbReference>
<gene>
    <name evidence="1" type="ORF">BDK88_3832</name>
</gene>
<dbReference type="AlphaFoldDB" id="A0A482Y6R2"/>
<organism evidence="1 2">
    <name type="scientific">Natrinema hispanicum</name>
    <dbReference type="NCBI Taxonomy" id="392421"/>
    <lineage>
        <taxon>Archaea</taxon>
        <taxon>Methanobacteriati</taxon>
        <taxon>Methanobacteriota</taxon>
        <taxon>Stenosarchaea group</taxon>
        <taxon>Halobacteria</taxon>
        <taxon>Halobacteriales</taxon>
        <taxon>Natrialbaceae</taxon>
        <taxon>Natrinema</taxon>
    </lineage>
</organism>
<reference evidence="1 2" key="1">
    <citation type="submission" date="2019-02" db="EMBL/GenBank/DDBJ databases">
        <title>Genomic Encyclopedia of Archaeal and Bacterial Type Strains, Phase II (KMG-II): from individual species to whole genera.</title>
        <authorList>
            <person name="Goeker M."/>
        </authorList>
    </citation>
    <scope>NUCLEOTIDE SEQUENCE [LARGE SCALE GENOMIC DNA]</scope>
    <source>
        <strain evidence="1 2">DSM 18328</strain>
    </source>
</reference>